<feature type="chain" id="PRO_5041351492" evidence="3">
    <location>
        <begin position="18"/>
        <end position="531"/>
    </location>
</feature>
<keyword evidence="2" id="KW-1133">Transmembrane helix</keyword>
<proteinExistence type="inferred from homology"/>
<protein>
    <submittedName>
        <fullName evidence="6">Uncharacterized protein</fullName>
    </submittedName>
</protein>
<evidence type="ECO:0000256" key="3">
    <source>
        <dbReference type="SAM" id="SignalP"/>
    </source>
</evidence>
<sequence length="531" mass="60856">MWLTELLIAGCLAAVFGLRLNGRENRATRMSVVDFWQNETEGDGLNVKVAHAINSWPDLVGQLHEPFLNKSLMIEGDVFLQAHRRPRHRTIPVMQSRNSRMADRITFRDWLREVASLKKAIKINFRTTEVVRPVLQYLYASQADPDSPILDRPVILHANVFRSARSIEPAVDPALFVERTQTLFPDATISLGWTRQQNVSQLKDKYKKLTWHSLFMILEHIAKLDQPVMLSVRLSVAQHSAEQLVWLLGMDKSVSLLIWSDEEDQITNWDSLVELRRESTRNRIVYDLLPRHRDQLKNMPPKEVEQQPRFDLAAWRSVEFPSTSATLSGVVRSEKGPAFIGQPVALLVSQKTPPTFPDEQSVEGKVHFLPKTHARDLELEENSGLSIHLLDRIQDLDSPKIDKGIEILISYGGTISIDNRQKMQNRKYYEAKSIGQLPASDCYGFKVTDKGWKVIADVWTEPCPGHRRKKREVMHIELDTPFQKGRPLRNVVVAKQGDDSIDFLLEALHHSSAPAIQIFTILCLFLFLRFF</sequence>
<keyword evidence="2" id="KW-0812">Transmembrane</keyword>
<dbReference type="Pfam" id="PF25161">
    <property type="entry name" value="Menorin_C"/>
    <property type="match status" value="1"/>
</dbReference>
<organism evidence="6 7">
    <name type="scientific">Mesorhabditis spiculigera</name>
    <dbReference type="NCBI Taxonomy" id="96644"/>
    <lineage>
        <taxon>Eukaryota</taxon>
        <taxon>Metazoa</taxon>
        <taxon>Ecdysozoa</taxon>
        <taxon>Nematoda</taxon>
        <taxon>Chromadorea</taxon>
        <taxon>Rhabditida</taxon>
        <taxon>Rhabditina</taxon>
        <taxon>Rhabditomorpha</taxon>
        <taxon>Rhabditoidea</taxon>
        <taxon>Rhabditidae</taxon>
        <taxon>Mesorhabditinae</taxon>
        <taxon>Mesorhabditis</taxon>
    </lineage>
</organism>
<dbReference type="EMBL" id="CATQJA010001728">
    <property type="protein sequence ID" value="CAJ0568371.1"/>
    <property type="molecule type" value="Genomic_DNA"/>
</dbReference>
<keyword evidence="3" id="KW-0732">Signal</keyword>
<feature type="domain" description="Menorin-like" evidence="4">
    <location>
        <begin position="43"/>
        <end position="291"/>
    </location>
</feature>
<evidence type="ECO:0000313" key="6">
    <source>
        <dbReference type="EMBL" id="CAJ0568371.1"/>
    </source>
</evidence>
<evidence type="ECO:0000313" key="7">
    <source>
        <dbReference type="Proteomes" id="UP001177023"/>
    </source>
</evidence>
<evidence type="ECO:0000259" key="4">
    <source>
        <dbReference type="Pfam" id="PF10223"/>
    </source>
</evidence>
<evidence type="ECO:0000256" key="2">
    <source>
        <dbReference type="SAM" id="Phobius"/>
    </source>
</evidence>
<reference evidence="6" key="1">
    <citation type="submission" date="2023-06" db="EMBL/GenBank/DDBJ databases">
        <authorList>
            <person name="Delattre M."/>
        </authorList>
    </citation>
    <scope>NUCLEOTIDE SEQUENCE</scope>
    <source>
        <strain evidence="6">AF72</strain>
    </source>
</reference>
<evidence type="ECO:0000259" key="5">
    <source>
        <dbReference type="Pfam" id="PF25161"/>
    </source>
</evidence>
<feature type="non-terminal residue" evidence="6">
    <location>
        <position position="531"/>
    </location>
</feature>
<dbReference type="AlphaFoldDB" id="A0AA36CHW8"/>
<dbReference type="GO" id="GO:0005615">
    <property type="term" value="C:extracellular space"/>
    <property type="evidence" value="ECO:0007669"/>
    <property type="project" value="TreeGrafter"/>
</dbReference>
<comment type="caution">
    <text evidence="6">The sequence shown here is derived from an EMBL/GenBank/DDBJ whole genome shotgun (WGS) entry which is preliminary data.</text>
</comment>
<dbReference type="InterPro" id="IPR019356">
    <property type="entry name" value="Menorin_dom"/>
</dbReference>
<dbReference type="InterPro" id="IPR057489">
    <property type="entry name" value="Menorin_C"/>
</dbReference>
<feature type="signal peptide" evidence="3">
    <location>
        <begin position="1"/>
        <end position="17"/>
    </location>
</feature>
<dbReference type="PANTHER" id="PTHR21184:SF6">
    <property type="entry name" value="CONSERVED PLASMA MEMBRANE PROTEIN"/>
    <property type="match status" value="1"/>
</dbReference>
<comment type="similarity">
    <text evidence="1">Belongs to the menorin family.</text>
</comment>
<gene>
    <name evidence="6" type="ORF">MSPICULIGERA_LOCUS6891</name>
</gene>
<dbReference type="PANTHER" id="PTHR21184">
    <property type="entry name" value="MENORIN (DENDRITIC BRANCHING PROTEIN)"/>
    <property type="match status" value="1"/>
</dbReference>
<evidence type="ECO:0000256" key="1">
    <source>
        <dbReference type="ARBA" id="ARBA00044953"/>
    </source>
</evidence>
<feature type="domain" description="Menorin C-terminal" evidence="5">
    <location>
        <begin position="315"/>
        <end position="510"/>
    </location>
</feature>
<accession>A0AA36CHW8</accession>
<dbReference type="Proteomes" id="UP001177023">
    <property type="component" value="Unassembled WGS sequence"/>
</dbReference>
<dbReference type="Pfam" id="PF10223">
    <property type="entry name" value="Menorin_N"/>
    <property type="match status" value="1"/>
</dbReference>
<name>A0AA36CHW8_9BILA</name>
<keyword evidence="7" id="KW-1185">Reference proteome</keyword>
<keyword evidence="2" id="KW-0472">Membrane</keyword>
<feature type="transmembrane region" description="Helical" evidence="2">
    <location>
        <begin position="512"/>
        <end position="530"/>
    </location>
</feature>